<organism evidence="1 2">
    <name type="scientific">Sphaerobolus stellatus (strain SS14)</name>
    <dbReference type="NCBI Taxonomy" id="990650"/>
    <lineage>
        <taxon>Eukaryota</taxon>
        <taxon>Fungi</taxon>
        <taxon>Dikarya</taxon>
        <taxon>Basidiomycota</taxon>
        <taxon>Agaricomycotina</taxon>
        <taxon>Agaricomycetes</taxon>
        <taxon>Phallomycetidae</taxon>
        <taxon>Geastrales</taxon>
        <taxon>Sphaerobolaceae</taxon>
        <taxon>Sphaerobolus</taxon>
    </lineage>
</organism>
<evidence type="ECO:0000313" key="1">
    <source>
        <dbReference type="EMBL" id="KIJ33812.1"/>
    </source>
</evidence>
<evidence type="ECO:0000313" key="2">
    <source>
        <dbReference type="Proteomes" id="UP000054279"/>
    </source>
</evidence>
<keyword evidence="2" id="KW-1185">Reference proteome</keyword>
<accession>A0A0C9UX02</accession>
<proteinExistence type="predicted"/>
<dbReference type="EMBL" id="KN837207">
    <property type="protein sequence ID" value="KIJ33812.1"/>
    <property type="molecule type" value="Genomic_DNA"/>
</dbReference>
<dbReference type="Proteomes" id="UP000054279">
    <property type="component" value="Unassembled WGS sequence"/>
</dbReference>
<dbReference type="OrthoDB" id="2788844at2759"/>
<sequence length="168" mass="19464">MAGIRPSLPDNVVEGHFNGTLGRKIYWEPILHRFHPLCSSQRSNVSLPCLWVGCAHEAVWVPLDEESGLHGKVITCSTRGDLFGVERGENDIEEVYRNFVKWLGTMWIVFSQRLRMIERRLMTRTKPLLQPTRNPTYDMFENFDIPAAPWHLKNTPYDTLLQEDLVSI</sequence>
<dbReference type="AlphaFoldDB" id="A0A0C9UX02"/>
<dbReference type="HOGENOM" id="CLU_1587524_0_0_1"/>
<name>A0A0C9UX02_SPHS4</name>
<gene>
    <name evidence="1" type="ORF">M422DRAFT_264102</name>
</gene>
<protein>
    <submittedName>
        <fullName evidence="1">Uncharacterized protein</fullName>
    </submittedName>
</protein>
<reference evidence="1 2" key="1">
    <citation type="submission" date="2014-06" db="EMBL/GenBank/DDBJ databases">
        <title>Evolutionary Origins and Diversification of the Mycorrhizal Mutualists.</title>
        <authorList>
            <consortium name="DOE Joint Genome Institute"/>
            <consortium name="Mycorrhizal Genomics Consortium"/>
            <person name="Kohler A."/>
            <person name="Kuo A."/>
            <person name="Nagy L.G."/>
            <person name="Floudas D."/>
            <person name="Copeland A."/>
            <person name="Barry K.W."/>
            <person name="Cichocki N."/>
            <person name="Veneault-Fourrey C."/>
            <person name="LaButti K."/>
            <person name="Lindquist E.A."/>
            <person name="Lipzen A."/>
            <person name="Lundell T."/>
            <person name="Morin E."/>
            <person name="Murat C."/>
            <person name="Riley R."/>
            <person name="Ohm R."/>
            <person name="Sun H."/>
            <person name="Tunlid A."/>
            <person name="Henrissat B."/>
            <person name="Grigoriev I.V."/>
            <person name="Hibbett D.S."/>
            <person name="Martin F."/>
        </authorList>
    </citation>
    <scope>NUCLEOTIDE SEQUENCE [LARGE SCALE GENOMIC DNA]</scope>
    <source>
        <strain evidence="1 2">SS14</strain>
    </source>
</reference>